<feature type="region of interest" description="Disordered" evidence="1">
    <location>
        <begin position="207"/>
        <end position="228"/>
    </location>
</feature>
<gene>
    <name evidence="2" type="ORF">CYCCA115_LOCUS4628</name>
</gene>
<sequence length="329" mass="37278">MDQAPRRPSRRSMPKAVCFNPDVRVRIVKPLHYRAKRSDLWVSREDLKQKRAEFHGILDCLTLDSSFYEEGGYFLLGLDSKKDQELKYRNVVDSRYAVLKEQRHQTASSRWHCGVGSSTMSDCISESYQEHTQEASNVARFTAVRLEEELNAEEKQTESEIMSLREVKTLLKRSSSHRTNSLSVSSRSNSFHDFMDIWIKEVDEAGDDSSGDDWSVGSFSSDDDDDIFGNSMEIPIRETDRSNLKRYAFPKQDQVDDTQSTADSSVWSVDISTDNDDDFLAQAPSVESPRNGKSFLAKEHTPQGSDIFVPTFSQPLPKQAPSPKNAIAA</sequence>
<protein>
    <submittedName>
        <fullName evidence="2">Uncharacterized protein</fullName>
    </submittedName>
</protein>
<organism evidence="2 3">
    <name type="scientific">Cylindrotheca closterium</name>
    <dbReference type="NCBI Taxonomy" id="2856"/>
    <lineage>
        <taxon>Eukaryota</taxon>
        <taxon>Sar</taxon>
        <taxon>Stramenopiles</taxon>
        <taxon>Ochrophyta</taxon>
        <taxon>Bacillariophyta</taxon>
        <taxon>Bacillariophyceae</taxon>
        <taxon>Bacillariophycidae</taxon>
        <taxon>Bacillariales</taxon>
        <taxon>Bacillariaceae</taxon>
        <taxon>Cylindrotheca</taxon>
    </lineage>
</organism>
<evidence type="ECO:0000313" key="2">
    <source>
        <dbReference type="EMBL" id="CAJ1935293.1"/>
    </source>
</evidence>
<evidence type="ECO:0000313" key="3">
    <source>
        <dbReference type="Proteomes" id="UP001295423"/>
    </source>
</evidence>
<reference evidence="2" key="1">
    <citation type="submission" date="2023-08" db="EMBL/GenBank/DDBJ databases">
        <authorList>
            <person name="Audoor S."/>
            <person name="Bilcke G."/>
        </authorList>
    </citation>
    <scope>NUCLEOTIDE SEQUENCE</scope>
</reference>
<proteinExistence type="predicted"/>
<accession>A0AAD2CIA4</accession>
<feature type="region of interest" description="Disordered" evidence="1">
    <location>
        <begin position="277"/>
        <end position="329"/>
    </location>
</feature>
<comment type="caution">
    <text evidence="2">The sequence shown here is derived from an EMBL/GenBank/DDBJ whole genome shotgun (WGS) entry which is preliminary data.</text>
</comment>
<dbReference type="Proteomes" id="UP001295423">
    <property type="component" value="Unassembled WGS sequence"/>
</dbReference>
<evidence type="ECO:0000256" key="1">
    <source>
        <dbReference type="SAM" id="MobiDB-lite"/>
    </source>
</evidence>
<dbReference type="EMBL" id="CAKOGP040000446">
    <property type="protein sequence ID" value="CAJ1935293.1"/>
    <property type="molecule type" value="Genomic_DNA"/>
</dbReference>
<name>A0AAD2CIA4_9STRA</name>
<dbReference type="AlphaFoldDB" id="A0AAD2CIA4"/>
<keyword evidence="3" id="KW-1185">Reference proteome</keyword>